<dbReference type="Gene3D" id="3.10.450.30">
    <property type="entry name" value="Microbial ribonucleases"/>
    <property type="match status" value="1"/>
</dbReference>
<accession>A0A3M7CQZ2</accession>
<dbReference type="GO" id="GO:0016787">
    <property type="term" value="F:hydrolase activity"/>
    <property type="evidence" value="ECO:0007669"/>
    <property type="project" value="UniProtKB-KW"/>
</dbReference>
<dbReference type="EMBL" id="QWIN01000302">
    <property type="protein sequence ID" value="RMY54280.1"/>
    <property type="molecule type" value="Genomic_DNA"/>
</dbReference>
<reference evidence="4 5" key="1">
    <citation type="journal article" date="2018" name="BMC Genomics">
        <title>Genomic evidence for intraspecific hybridization in a clonal and extremely halotolerant yeast.</title>
        <authorList>
            <person name="Gostincar C."/>
            <person name="Stajich J.E."/>
            <person name="Zupancic J."/>
            <person name="Zalar P."/>
            <person name="Gunde-Cimerman N."/>
        </authorList>
    </citation>
    <scope>NUCLEOTIDE SEQUENCE [LARGE SCALE GENOMIC DNA]</scope>
    <source>
        <strain evidence="4 5">EXF-151</strain>
    </source>
</reference>
<feature type="signal peptide" evidence="3">
    <location>
        <begin position="1"/>
        <end position="18"/>
    </location>
</feature>
<protein>
    <recommendedName>
        <fullName evidence="6">Superoxide dismutase copper/zinc binding domain-containing protein</fullName>
    </recommendedName>
</protein>
<organism evidence="4 5">
    <name type="scientific">Hortaea werneckii</name>
    <name type="common">Black yeast</name>
    <name type="synonym">Cladosporium werneckii</name>
    <dbReference type="NCBI Taxonomy" id="91943"/>
    <lineage>
        <taxon>Eukaryota</taxon>
        <taxon>Fungi</taxon>
        <taxon>Dikarya</taxon>
        <taxon>Ascomycota</taxon>
        <taxon>Pezizomycotina</taxon>
        <taxon>Dothideomycetes</taxon>
        <taxon>Dothideomycetidae</taxon>
        <taxon>Mycosphaerellales</taxon>
        <taxon>Teratosphaeriaceae</taxon>
        <taxon>Hortaea</taxon>
    </lineage>
</organism>
<dbReference type="GO" id="GO:0004540">
    <property type="term" value="F:RNA nuclease activity"/>
    <property type="evidence" value="ECO:0007669"/>
    <property type="project" value="InterPro"/>
</dbReference>
<keyword evidence="1" id="KW-0540">Nuclease</keyword>
<evidence type="ECO:0000256" key="2">
    <source>
        <dbReference type="ARBA" id="ARBA00022801"/>
    </source>
</evidence>
<evidence type="ECO:0000256" key="3">
    <source>
        <dbReference type="SAM" id="SignalP"/>
    </source>
</evidence>
<proteinExistence type="predicted"/>
<dbReference type="InterPro" id="IPR016191">
    <property type="entry name" value="Ribonuclease/ribotoxin"/>
</dbReference>
<evidence type="ECO:0008006" key="6">
    <source>
        <dbReference type="Google" id="ProtNLM"/>
    </source>
</evidence>
<dbReference type="GO" id="GO:0003723">
    <property type="term" value="F:RNA binding"/>
    <property type="evidence" value="ECO:0007669"/>
    <property type="project" value="InterPro"/>
</dbReference>
<keyword evidence="2" id="KW-0378">Hydrolase</keyword>
<dbReference type="SUPFAM" id="SSF53933">
    <property type="entry name" value="Microbial ribonucleases"/>
    <property type="match status" value="1"/>
</dbReference>
<dbReference type="Proteomes" id="UP000270230">
    <property type="component" value="Unassembled WGS sequence"/>
</dbReference>
<dbReference type="OrthoDB" id="5425539at2759"/>
<evidence type="ECO:0000313" key="5">
    <source>
        <dbReference type="Proteomes" id="UP000270230"/>
    </source>
</evidence>
<evidence type="ECO:0000256" key="1">
    <source>
        <dbReference type="ARBA" id="ARBA00022722"/>
    </source>
</evidence>
<comment type="caution">
    <text evidence="4">The sequence shown here is derived from an EMBL/GenBank/DDBJ whole genome shotgun (WGS) entry which is preliminary data.</text>
</comment>
<evidence type="ECO:0000313" key="4">
    <source>
        <dbReference type="EMBL" id="RMY54280.1"/>
    </source>
</evidence>
<keyword evidence="3" id="KW-0732">Signal</keyword>
<dbReference type="AlphaFoldDB" id="A0A3M7CQZ2"/>
<sequence length="190" mass="20747">MKLSSVNAFALSVVTATALPRFNLLAREDPNYVPVTIVDAPNRNVTCGNVVYTEQDIYHAVAWGTILQDADQTRGSKLHPSKTLSLASPELTDAAFPHPFTHGEVFGLPDKCGEVGDPNLQEYPVQQGRMYNGTALNDTENFDRVVYLHTKGETDSLFNHPQAMFCGVATKTWAPGKGLVLCTWEGCCDS</sequence>
<feature type="chain" id="PRO_5018316413" description="Superoxide dismutase copper/zinc binding domain-containing protein" evidence="3">
    <location>
        <begin position="19"/>
        <end position="190"/>
    </location>
</feature>
<gene>
    <name evidence="4" type="ORF">D0865_04811</name>
</gene>
<name>A0A3M7CQZ2_HORWE</name>